<dbReference type="KEGG" id="nps:KRR39_16145"/>
<feature type="transmembrane region" description="Helical" evidence="7">
    <location>
        <begin position="56"/>
        <end position="77"/>
    </location>
</feature>
<evidence type="ECO:0000256" key="2">
    <source>
        <dbReference type="ARBA" id="ARBA00010792"/>
    </source>
</evidence>
<keyword evidence="6 7" id="KW-0472">Membrane</keyword>
<sequence>MTGFLDFLTHVPALVVLAAVGCLVFGEAAVFLGFVLPGETAVLLAGFLASTGRVPVVALAVVVVVAAIVGDSVGYEVGKRFGPRLLRTRAFSRYEGRVDSARGFLDGRGASAIFVGRFTAFLRAVTPGLAGLSGMRYRRFLAYNAAGGLVWGLGCVVAGYVAGSSYQRVAHYLGQGGAAVAVVLVVAALVVWRLRRRGARTGPARPSAAPAAVSRPRTDGHPEPRGRAG</sequence>
<evidence type="ECO:0000256" key="5">
    <source>
        <dbReference type="ARBA" id="ARBA00022989"/>
    </source>
</evidence>
<evidence type="ECO:0000256" key="6">
    <source>
        <dbReference type="ARBA" id="ARBA00023136"/>
    </source>
</evidence>
<gene>
    <name evidence="10" type="ORF">KRR39_16145</name>
</gene>
<keyword evidence="5 7" id="KW-1133">Transmembrane helix</keyword>
<accession>A0A975XZ39</accession>
<keyword evidence="11" id="KW-1185">Reference proteome</keyword>
<protein>
    <submittedName>
        <fullName evidence="10">DedA family protein</fullName>
    </submittedName>
</protein>
<dbReference type="InterPro" id="IPR032816">
    <property type="entry name" value="VTT_dom"/>
</dbReference>
<keyword evidence="4 7" id="KW-0812">Transmembrane</keyword>
<dbReference type="GO" id="GO:0005886">
    <property type="term" value="C:plasma membrane"/>
    <property type="evidence" value="ECO:0007669"/>
    <property type="project" value="UniProtKB-SubCell"/>
</dbReference>
<feature type="transmembrane region" description="Helical" evidence="7">
    <location>
        <begin position="169"/>
        <end position="192"/>
    </location>
</feature>
<dbReference type="PANTHER" id="PTHR30353:SF0">
    <property type="entry name" value="TRANSMEMBRANE PROTEIN"/>
    <property type="match status" value="1"/>
</dbReference>
<dbReference type="Proteomes" id="UP000683575">
    <property type="component" value="Chromosome"/>
</dbReference>
<dbReference type="RefSeq" id="WP_216938513.1">
    <property type="nucleotide sequence ID" value="NZ_CP077062.1"/>
</dbReference>
<evidence type="ECO:0000256" key="7">
    <source>
        <dbReference type="RuleBase" id="RU367016"/>
    </source>
</evidence>
<dbReference type="PANTHER" id="PTHR30353">
    <property type="entry name" value="INNER MEMBRANE PROTEIN DEDA-RELATED"/>
    <property type="match status" value="1"/>
</dbReference>
<keyword evidence="3 7" id="KW-1003">Cell membrane</keyword>
<feature type="compositionally biased region" description="Basic and acidic residues" evidence="8">
    <location>
        <begin position="216"/>
        <end position="229"/>
    </location>
</feature>
<name>A0A975XZ39_9ACTN</name>
<reference evidence="10" key="1">
    <citation type="submission" date="2021-06" db="EMBL/GenBank/DDBJ databases">
        <title>Complete genome sequence of Nocardioides sp. G188.</title>
        <authorList>
            <person name="Im W.-T."/>
        </authorList>
    </citation>
    <scope>NUCLEOTIDE SEQUENCE</scope>
    <source>
        <strain evidence="10">G188</strain>
    </source>
</reference>
<evidence type="ECO:0000313" key="10">
    <source>
        <dbReference type="EMBL" id="QWZ07026.1"/>
    </source>
</evidence>
<comment type="subcellular location">
    <subcellularLocation>
        <location evidence="1 7">Cell membrane</location>
        <topology evidence="1 7">Multi-pass membrane protein</topology>
    </subcellularLocation>
</comment>
<evidence type="ECO:0000313" key="11">
    <source>
        <dbReference type="Proteomes" id="UP000683575"/>
    </source>
</evidence>
<comment type="similarity">
    <text evidence="2 7">Belongs to the DedA family.</text>
</comment>
<evidence type="ECO:0000259" key="9">
    <source>
        <dbReference type="Pfam" id="PF09335"/>
    </source>
</evidence>
<feature type="transmembrane region" description="Helical" evidence="7">
    <location>
        <begin position="12"/>
        <end position="36"/>
    </location>
</feature>
<evidence type="ECO:0000256" key="3">
    <source>
        <dbReference type="ARBA" id="ARBA00022475"/>
    </source>
</evidence>
<feature type="compositionally biased region" description="Low complexity" evidence="8">
    <location>
        <begin position="200"/>
        <end position="215"/>
    </location>
</feature>
<proteinExistence type="inferred from homology"/>
<feature type="region of interest" description="Disordered" evidence="8">
    <location>
        <begin position="200"/>
        <end position="229"/>
    </location>
</feature>
<feature type="transmembrane region" description="Helical" evidence="7">
    <location>
        <begin position="141"/>
        <end position="163"/>
    </location>
</feature>
<evidence type="ECO:0000256" key="8">
    <source>
        <dbReference type="SAM" id="MobiDB-lite"/>
    </source>
</evidence>
<evidence type="ECO:0000256" key="1">
    <source>
        <dbReference type="ARBA" id="ARBA00004651"/>
    </source>
</evidence>
<feature type="domain" description="VTT" evidence="9">
    <location>
        <begin position="36"/>
        <end position="160"/>
    </location>
</feature>
<organism evidence="10 11">
    <name type="scientific">Nocardioides panacis</name>
    <dbReference type="NCBI Taxonomy" id="2849501"/>
    <lineage>
        <taxon>Bacteria</taxon>
        <taxon>Bacillati</taxon>
        <taxon>Actinomycetota</taxon>
        <taxon>Actinomycetes</taxon>
        <taxon>Propionibacteriales</taxon>
        <taxon>Nocardioidaceae</taxon>
        <taxon>Nocardioides</taxon>
    </lineage>
</organism>
<dbReference type="Pfam" id="PF09335">
    <property type="entry name" value="VTT_dom"/>
    <property type="match status" value="1"/>
</dbReference>
<dbReference type="InterPro" id="IPR032818">
    <property type="entry name" value="DedA-like"/>
</dbReference>
<dbReference type="EMBL" id="CP077062">
    <property type="protein sequence ID" value="QWZ07026.1"/>
    <property type="molecule type" value="Genomic_DNA"/>
</dbReference>
<dbReference type="AlphaFoldDB" id="A0A975XZ39"/>
<evidence type="ECO:0000256" key="4">
    <source>
        <dbReference type="ARBA" id="ARBA00022692"/>
    </source>
</evidence>